<evidence type="ECO:0000256" key="1">
    <source>
        <dbReference type="SAM" id="Phobius"/>
    </source>
</evidence>
<feature type="transmembrane region" description="Helical" evidence="1">
    <location>
        <begin position="141"/>
        <end position="167"/>
    </location>
</feature>
<sequence>MVRMNRTTTAFSIGIKEQARNYVLVALLVVLPVSFITLAFAVTQDVEMPVRTLVDGETATVMRGMPEVHGVIMTPITSALIAGLAGLFLMREAKDTDGRLAVAGYRAWQVIAARFGVLAAITLIVTGVSVGVMLVDFQPEYLWWFVAAMLVVSVTYGLIGMLVGAVFNRLAGMWLMLILPMLDIGLFQDPLFIQSEPDWWMKLFPGYWPVRVMVDTGLTTDVDTALSLVWATGYLLLVAVLAIGVYYRATQAS</sequence>
<dbReference type="eggNOG" id="arCOG08999">
    <property type="taxonomic scope" value="Archaea"/>
</dbReference>
<dbReference type="AlphaFoldDB" id="M0DW13"/>
<protein>
    <recommendedName>
        <fullName evidence="4">ABC-2 type transporter</fullName>
    </recommendedName>
</protein>
<keyword evidence="1" id="KW-1133">Transmembrane helix</keyword>
<evidence type="ECO:0008006" key="4">
    <source>
        <dbReference type="Google" id="ProtNLM"/>
    </source>
</evidence>
<dbReference type="EMBL" id="AOJE01000057">
    <property type="protein sequence ID" value="ELZ38304.1"/>
    <property type="molecule type" value="Genomic_DNA"/>
</dbReference>
<keyword evidence="1" id="KW-0472">Membrane</keyword>
<evidence type="ECO:0000313" key="3">
    <source>
        <dbReference type="Proteomes" id="UP000011514"/>
    </source>
</evidence>
<gene>
    <name evidence="2" type="ORF">C471_10100</name>
</gene>
<dbReference type="GO" id="GO:0016020">
    <property type="term" value="C:membrane"/>
    <property type="evidence" value="ECO:0007669"/>
    <property type="project" value="UniProtKB-SubCell"/>
</dbReference>
<feature type="transmembrane region" description="Helical" evidence="1">
    <location>
        <begin position="228"/>
        <end position="247"/>
    </location>
</feature>
<dbReference type="Proteomes" id="UP000011514">
    <property type="component" value="Unassembled WGS sequence"/>
</dbReference>
<keyword evidence="1" id="KW-0812">Transmembrane</keyword>
<name>M0DW13_9EURY</name>
<feature type="transmembrane region" description="Helical" evidence="1">
    <location>
        <begin position="111"/>
        <end position="135"/>
    </location>
</feature>
<dbReference type="GO" id="GO:0140359">
    <property type="term" value="F:ABC-type transporter activity"/>
    <property type="evidence" value="ECO:0007669"/>
    <property type="project" value="InterPro"/>
</dbReference>
<accession>M0DW13</accession>
<dbReference type="STRING" id="1227484.C471_10100"/>
<evidence type="ECO:0000313" key="2">
    <source>
        <dbReference type="EMBL" id="ELZ38304.1"/>
    </source>
</evidence>
<feature type="transmembrane region" description="Helical" evidence="1">
    <location>
        <begin position="174"/>
        <end position="193"/>
    </location>
</feature>
<feature type="transmembrane region" description="Helical" evidence="1">
    <location>
        <begin position="71"/>
        <end position="90"/>
    </location>
</feature>
<comment type="caution">
    <text evidence="2">The sequence shown here is derived from an EMBL/GenBank/DDBJ whole genome shotgun (WGS) entry which is preliminary data.</text>
</comment>
<proteinExistence type="predicted"/>
<reference evidence="2 3" key="1">
    <citation type="journal article" date="2014" name="PLoS Genet.">
        <title>Phylogenetically driven sequencing of extremely halophilic archaea reveals strategies for static and dynamic osmo-response.</title>
        <authorList>
            <person name="Becker E.A."/>
            <person name="Seitzer P.M."/>
            <person name="Tritt A."/>
            <person name="Larsen D."/>
            <person name="Krusor M."/>
            <person name="Yao A.I."/>
            <person name="Wu D."/>
            <person name="Madern D."/>
            <person name="Eisen J.A."/>
            <person name="Darling A.E."/>
            <person name="Facciotti M.T."/>
        </authorList>
    </citation>
    <scope>NUCLEOTIDE SEQUENCE [LARGE SCALE GENOMIC DNA]</scope>
    <source>
        <strain evidence="2 3">DSM 1137</strain>
    </source>
</reference>
<keyword evidence="3" id="KW-1185">Reference proteome</keyword>
<organism evidence="2 3">
    <name type="scientific">Halorubrum saccharovorum DSM 1137</name>
    <dbReference type="NCBI Taxonomy" id="1227484"/>
    <lineage>
        <taxon>Archaea</taxon>
        <taxon>Methanobacteriati</taxon>
        <taxon>Methanobacteriota</taxon>
        <taxon>Stenosarchaea group</taxon>
        <taxon>Halobacteria</taxon>
        <taxon>Halobacteriales</taxon>
        <taxon>Haloferacaceae</taxon>
        <taxon>Halorubrum</taxon>
    </lineage>
</organism>
<feature type="transmembrane region" description="Helical" evidence="1">
    <location>
        <begin position="21"/>
        <end position="42"/>
    </location>
</feature>